<protein>
    <recommendedName>
        <fullName evidence="2">Matrix-remodeling-associated protein 7 helical domain-containing protein</fullName>
    </recommendedName>
</protein>
<keyword evidence="1" id="KW-1133">Transmembrane helix</keyword>
<evidence type="ECO:0000313" key="4">
    <source>
        <dbReference type="Proteomes" id="UP001651158"/>
    </source>
</evidence>
<dbReference type="Proteomes" id="UP001651158">
    <property type="component" value="Unassembled WGS sequence"/>
</dbReference>
<feature type="transmembrane region" description="Helical" evidence="1">
    <location>
        <begin position="39"/>
        <end position="61"/>
    </location>
</feature>
<comment type="caution">
    <text evidence="3">The sequence shown here is derived from an EMBL/GenBank/DDBJ whole genome shotgun (WGS) entry which is preliminary data.</text>
</comment>
<reference evidence="3 4" key="1">
    <citation type="journal article" date="2022" name="Front. Cell. Infect. Microbiol.">
        <title>The Genomes of Two Strains of Taenia crassiceps the Animal Model for the Study of Human Cysticercosis.</title>
        <authorList>
            <person name="Bobes R.J."/>
            <person name="Estrada K."/>
            <person name="Rios-Valencia D.G."/>
            <person name="Calderon-Gallegos A."/>
            <person name="de la Torre P."/>
            <person name="Carrero J.C."/>
            <person name="Sanchez-Flores A."/>
            <person name="Laclette J.P."/>
        </authorList>
    </citation>
    <scope>NUCLEOTIDE SEQUENCE [LARGE SCALE GENOMIC DNA]</scope>
    <source>
        <strain evidence="3">WFUcys</strain>
    </source>
</reference>
<keyword evidence="1" id="KW-0472">Membrane</keyword>
<evidence type="ECO:0000256" key="1">
    <source>
        <dbReference type="SAM" id="Phobius"/>
    </source>
</evidence>
<organism evidence="3 4">
    <name type="scientific">Taenia crassiceps</name>
    <dbReference type="NCBI Taxonomy" id="6207"/>
    <lineage>
        <taxon>Eukaryota</taxon>
        <taxon>Metazoa</taxon>
        <taxon>Spiralia</taxon>
        <taxon>Lophotrochozoa</taxon>
        <taxon>Platyhelminthes</taxon>
        <taxon>Cestoda</taxon>
        <taxon>Eucestoda</taxon>
        <taxon>Cyclophyllidea</taxon>
        <taxon>Taeniidae</taxon>
        <taxon>Taenia</taxon>
    </lineage>
</organism>
<evidence type="ECO:0000259" key="2">
    <source>
        <dbReference type="Pfam" id="PF25473"/>
    </source>
</evidence>
<dbReference type="Pfam" id="PF25473">
    <property type="entry name" value="MXRA7_helical"/>
    <property type="match status" value="1"/>
</dbReference>
<dbReference type="EMBL" id="JAKROA010000005">
    <property type="protein sequence ID" value="KAL5106805.1"/>
    <property type="molecule type" value="Genomic_DNA"/>
</dbReference>
<accession>A0ABR4QAY9</accession>
<proteinExistence type="predicted"/>
<keyword evidence="1" id="KW-0812">Transmembrane</keyword>
<keyword evidence="4" id="KW-1185">Reference proteome</keyword>
<feature type="domain" description="Matrix-remodeling-associated protein 7 helical" evidence="2">
    <location>
        <begin position="107"/>
        <end position="167"/>
    </location>
</feature>
<evidence type="ECO:0000313" key="3">
    <source>
        <dbReference type="EMBL" id="KAL5106805.1"/>
    </source>
</evidence>
<dbReference type="InterPro" id="IPR057534">
    <property type="entry name" value="MXRA7_helical"/>
</dbReference>
<gene>
    <name evidence="3" type="ORF">TcWFU_004790</name>
</gene>
<name>A0ABR4QAY9_9CEST</name>
<sequence>MLPNSLNKSKTYGLLGQSTVWPSKQLMAAMESLRPEPSIVIYSFITIFVAIFGVVASRYLLKRKATNLGTLQQSDRITSDQNRKMARLVPSKTKQLKRVELLSHLPSRVKRLHEVQQLAELSAKEREAEMRARCDQLAAILEVMRQQPEHFGQVSQADLSAQMSDFYSATTAAVAPSIA</sequence>